<evidence type="ECO:0000259" key="1">
    <source>
        <dbReference type="Pfam" id="PF00476"/>
    </source>
</evidence>
<dbReference type="SUPFAM" id="SSF56672">
    <property type="entry name" value="DNA/RNA polymerases"/>
    <property type="match status" value="1"/>
</dbReference>
<organism evidence="2 3">
    <name type="scientific">Bugula neritina</name>
    <name type="common">Brown bryozoan</name>
    <name type="synonym">Sertularia neritina</name>
    <dbReference type="NCBI Taxonomy" id="10212"/>
    <lineage>
        <taxon>Eukaryota</taxon>
        <taxon>Metazoa</taxon>
        <taxon>Spiralia</taxon>
        <taxon>Lophotrochozoa</taxon>
        <taxon>Bryozoa</taxon>
        <taxon>Gymnolaemata</taxon>
        <taxon>Cheilostomatida</taxon>
        <taxon>Flustrina</taxon>
        <taxon>Buguloidea</taxon>
        <taxon>Bugulidae</taxon>
        <taxon>Bugula</taxon>
    </lineage>
</organism>
<dbReference type="PANTHER" id="PTHR10133:SF62">
    <property type="entry name" value="DNA POLYMERASE THETA"/>
    <property type="match status" value="1"/>
</dbReference>
<name>A0A7J7KB79_BUGNE</name>
<feature type="domain" description="DNA-directed DNA polymerase family A palm" evidence="1">
    <location>
        <begin position="1"/>
        <end position="74"/>
    </location>
</feature>
<evidence type="ECO:0000313" key="2">
    <source>
        <dbReference type="EMBL" id="KAF6035463.1"/>
    </source>
</evidence>
<dbReference type="GO" id="GO:0097681">
    <property type="term" value="P:double-strand break repair via alternative nonhomologous end joining"/>
    <property type="evidence" value="ECO:0007669"/>
    <property type="project" value="TreeGrafter"/>
</dbReference>
<dbReference type="AlphaFoldDB" id="A0A7J7KB79"/>
<dbReference type="OrthoDB" id="2320933at2759"/>
<dbReference type="InterPro" id="IPR043502">
    <property type="entry name" value="DNA/RNA_pol_sf"/>
</dbReference>
<dbReference type="Proteomes" id="UP000593567">
    <property type="component" value="Unassembled WGS sequence"/>
</dbReference>
<gene>
    <name evidence="2" type="ORF">EB796_006227</name>
</gene>
<dbReference type="GO" id="GO:0003677">
    <property type="term" value="F:DNA binding"/>
    <property type="evidence" value="ECO:0007669"/>
    <property type="project" value="InterPro"/>
</dbReference>
<dbReference type="EMBL" id="VXIV02000874">
    <property type="protein sequence ID" value="KAF6035463.1"/>
    <property type="molecule type" value="Genomic_DNA"/>
</dbReference>
<dbReference type="InterPro" id="IPR002298">
    <property type="entry name" value="DNA_polymerase_A"/>
</dbReference>
<sequence>MGSKSLSEQLLVEEEAADQLLADFQSTFIGLKKYIVSVIESCKELGYVSTLAGRRRYLPSHQFGVKSQREEPSRETSCQHNGAGFCCRSCQARCHQLAEGVAPRC</sequence>
<dbReference type="InterPro" id="IPR001098">
    <property type="entry name" value="DNA-dir_DNA_pol_A_palm_dom"/>
</dbReference>
<dbReference type="GO" id="GO:0006261">
    <property type="term" value="P:DNA-templated DNA replication"/>
    <property type="evidence" value="ECO:0007669"/>
    <property type="project" value="InterPro"/>
</dbReference>
<proteinExistence type="predicted"/>
<dbReference type="Gene3D" id="1.10.150.20">
    <property type="entry name" value="5' to 3' exonuclease, C-terminal subdomain"/>
    <property type="match status" value="1"/>
</dbReference>
<dbReference type="PANTHER" id="PTHR10133">
    <property type="entry name" value="DNA POLYMERASE I"/>
    <property type="match status" value="1"/>
</dbReference>
<dbReference type="Pfam" id="PF00476">
    <property type="entry name" value="DNA_pol_A"/>
    <property type="match status" value="1"/>
</dbReference>
<reference evidence="2" key="1">
    <citation type="submission" date="2020-06" db="EMBL/GenBank/DDBJ databases">
        <title>Draft genome of Bugula neritina, a colonial animal packing powerful symbionts and potential medicines.</title>
        <authorList>
            <person name="Rayko M."/>
        </authorList>
    </citation>
    <scope>NUCLEOTIDE SEQUENCE [LARGE SCALE GENOMIC DNA]</scope>
    <source>
        <strain evidence="2">Kwan_BN1</strain>
    </source>
</reference>
<accession>A0A7J7KB79</accession>
<evidence type="ECO:0000313" key="3">
    <source>
        <dbReference type="Proteomes" id="UP000593567"/>
    </source>
</evidence>
<comment type="caution">
    <text evidence="2">The sequence shown here is derived from an EMBL/GenBank/DDBJ whole genome shotgun (WGS) entry which is preliminary data.</text>
</comment>
<protein>
    <recommendedName>
        <fullName evidence="1">DNA-directed DNA polymerase family A palm domain-containing protein</fullName>
    </recommendedName>
</protein>
<dbReference type="GO" id="GO:0003887">
    <property type="term" value="F:DNA-directed DNA polymerase activity"/>
    <property type="evidence" value="ECO:0007669"/>
    <property type="project" value="InterPro"/>
</dbReference>
<keyword evidence="3" id="KW-1185">Reference proteome</keyword>